<feature type="transmembrane region" description="Helical" evidence="1">
    <location>
        <begin position="147"/>
        <end position="169"/>
    </location>
</feature>
<dbReference type="EMBL" id="JBHULS010000001">
    <property type="protein sequence ID" value="MFD2550628.1"/>
    <property type="molecule type" value="Genomic_DNA"/>
</dbReference>
<feature type="transmembrane region" description="Helical" evidence="1">
    <location>
        <begin position="69"/>
        <end position="98"/>
    </location>
</feature>
<dbReference type="InterPro" id="IPR025250">
    <property type="entry name" value="DUF4199"/>
</dbReference>
<sequence length="176" mass="19239">MEPTTKSNATNYGLYLGGILALLTALGYAISLDLFTQWWFGIAIIVLIIAFGTLSAIKSRALLNGFISFKAAFSSFFITLLIGLVISSVVSFLIFNIIDPEAATILQEKAIEAQVEMMRNFGTPDEAMAVIVEELEKQEHIYSLKNLLQALAFQLVGYSIVGLIVALVVKKEDIEA</sequence>
<feature type="transmembrane region" description="Helical" evidence="1">
    <location>
        <begin position="38"/>
        <end position="57"/>
    </location>
</feature>
<dbReference type="Proteomes" id="UP001597472">
    <property type="component" value="Unassembled WGS sequence"/>
</dbReference>
<gene>
    <name evidence="2" type="ORF">ACFSQP_02245</name>
</gene>
<evidence type="ECO:0000313" key="3">
    <source>
        <dbReference type="Proteomes" id="UP001597472"/>
    </source>
</evidence>
<dbReference type="Pfam" id="PF13858">
    <property type="entry name" value="DUF4199"/>
    <property type="match status" value="1"/>
</dbReference>
<proteinExistence type="predicted"/>
<evidence type="ECO:0000256" key="1">
    <source>
        <dbReference type="SAM" id="Phobius"/>
    </source>
</evidence>
<evidence type="ECO:0000313" key="2">
    <source>
        <dbReference type="EMBL" id="MFD2550628.1"/>
    </source>
</evidence>
<keyword evidence="1" id="KW-0472">Membrane</keyword>
<comment type="caution">
    <text evidence="2">The sequence shown here is derived from an EMBL/GenBank/DDBJ whole genome shotgun (WGS) entry which is preliminary data.</text>
</comment>
<dbReference type="RefSeq" id="WP_376891443.1">
    <property type="nucleotide sequence ID" value="NZ_JBHULS010000001.1"/>
</dbReference>
<reference evidence="3" key="1">
    <citation type="journal article" date="2019" name="Int. J. Syst. Evol. Microbiol.">
        <title>The Global Catalogue of Microorganisms (GCM) 10K type strain sequencing project: providing services to taxonomists for standard genome sequencing and annotation.</title>
        <authorList>
            <consortium name="The Broad Institute Genomics Platform"/>
            <consortium name="The Broad Institute Genome Sequencing Center for Infectious Disease"/>
            <person name="Wu L."/>
            <person name="Ma J."/>
        </authorList>
    </citation>
    <scope>NUCLEOTIDE SEQUENCE [LARGE SCALE GENOMIC DNA]</scope>
    <source>
        <strain evidence="3">KCTC 42587</strain>
    </source>
</reference>
<organism evidence="2 3">
    <name type="scientific">Bizionia sediminis</name>
    <dbReference type="NCBI Taxonomy" id="1737064"/>
    <lineage>
        <taxon>Bacteria</taxon>
        <taxon>Pseudomonadati</taxon>
        <taxon>Bacteroidota</taxon>
        <taxon>Flavobacteriia</taxon>
        <taxon>Flavobacteriales</taxon>
        <taxon>Flavobacteriaceae</taxon>
        <taxon>Bizionia</taxon>
    </lineage>
</organism>
<feature type="transmembrane region" description="Helical" evidence="1">
    <location>
        <begin position="12"/>
        <end position="32"/>
    </location>
</feature>
<keyword evidence="1" id="KW-0812">Transmembrane</keyword>
<protein>
    <submittedName>
        <fullName evidence="2">DUF4199 domain-containing protein</fullName>
    </submittedName>
</protein>
<keyword evidence="3" id="KW-1185">Reference proteome</keyword>
<keyword evidence="1" id="KW-1133">Transmembrane helix</keyword>
<accession>A0ABW5KQ93</accession>
<name>A0ABW5KQ93_9FLAO</name>